<sequence>MVPSKNQRTTEAVSNIDVDSFHNPKVERFFLQINGCSLIQEQGFDPTMSTYDYIWDLVQSHRWNNFCATLIEPVLIAPDVICQYYNAPYYTYDQLKLLDLFTLEDFDMEANYKVPLKFKTTIMFPMAKMWIQFICTHLELTHNVFDVIAYREFYEEMLKCIQSRKQSMYSTHLITTLYRQADIYMFSIQPFVTTFFSVVSKTVVSGPQI</sequence>
<dbReference type="AlphaFoldDB" id="A0A5D2B213"/>
<name>A0A5D2B213_GOSDA</name>
<protein>
    <submittedName>
        <fullName evidence="1">Uncharacterized protein</fullName>
    </submittedName>
</protein>
<gene>
    <name evidence="1" type="ORF">ES288_D10G207500v1</name>
</gene>
<accession>A0A5D2B213</accession>
<organism evidence="1 2">
    <name type="scientific">Gossypium darwinii</name>
    <name type="common">Darwin's cotton</name>
    <name type="synonym">Gossypium barbadense var. darwinii</name>
    <dbReference type="NCBI Taxonomy" id="34276"/>
    <lineage>
        <taxon>Eukaryota</taxon>
        <taxon>Viridiplantae</taxon>
        <taxon>Streptophyta</taxon>
        <taxon>Embryophyta</taxon>
        <taxon>Tracheophyta</taxon>
        <taxon>Spermatophyta</taxon>
        <taxon>Magnoliopsida</taxon>
        <taxon>eudicotyledons</taxon>
        <taxon>Gunneridae</taxon>
        <taxon>Pentapetalae</taxon>
        <taxon>rosids</taxon>
        <taxon>malvids</taxon>
        <taxon>Malvales</taxon>
        <taxon>Malvaceae</taxon>
        <taxon>Malvoideae</taxon>
        <taxon>Gossypium</taxon>
    </lineage>
</organism>
<evidence type="ECO:0000313" key="1">
    <source>
        <dbReference type="EMBL" id="TYG50829.1"/>
    </source>
</evidence>
<keyword evidence="2" id="KW-1185">Reference proteome</keyword>
<dbReference type="EMBL" id="CM017710">
    <property type="protein sequence ID" value="TYG50829.1"/>
    <property type="molecule type" value="Genomic_DNA"/>
</dbReference>
<reference evidence="1 2" key="1">
    <citation type="submission" date="2019-06" db="EMBL/GenBank/DDBJ databases">
        <title>WGS assembly of Gossypium darwinii.</title>
        <authorList>
            <person name="Chen Z.J."/>
            <person name="Sreedasyam A."/>
            <person name="Ando A."/>
            <person name="Song Q."/>
            <person name="De L."/>
            <person name="Hulse-Kemp A."/>
            <person name="Ding M."/>
            <person name="Ye W."/>
            <person name="Kirkbride R."/>
            <person name="Jenkins J."/>
            <person name="Plott C."/>
            <person name="Lovell J."/>
            <person name="Lin Y.-M."/>
            <person name="Vaughn R."/>
            <person name="Liu B."/>
            <person name="Li W."/>
            <person name="Simpson S."/>
            <person name="Scheffler B."/>
            <person name="Saski C."/>
            <person name="Grover C."/>
            <person name="Hu G."/>
            <person name="Conover J."/>
            <person name="Carlson J."/>
            <person name="Shu S."/>
            <person name="Boston L."/>
            <person name="Williams M."/>
            <person name="Peterson D."/>
            <person name="Mcgee K."/>
            <person name="Jones D."/>
            <person name="Wendel J."/>
            <person name="Stelly D."/>
            <person name="Grimwood J."/>
            <person name="Schmutz J."/>
        </authorList>
    </citation>
    <scope>NUCLEOTIDE SEQUENCE [LARGE SCALE GENOMIC DNA]</scope>
    <source>
        <strain evidence="1">1808015.09</strain>
    </source>
</reference>
<dbReference type="Proteomes" id="UP000323506">
    <property type="component" value="Chromosome D10"/>
</dbReference>
<evidence type="ECO:0000313" key="2">
    <source>
        <dbReference type="Proteomes" id="UP000323506"/>
    </source>
</evidence>
<proteinExistence type="predicted"/>